<evidence type="ECO:0000259" key="8">
    <source>
        <dbReference type="Pfam" id="PF02601"/>
    </source>
</evidence>
<feature type="region of interest" description="Disordered" evidence="7">
    <location>
        <begin position="502"/>
        <end position="545"/>
    </location>
</feature>
<dbReference type="Pfam" id="PF02601">
    <property type="entry name" value="Exonuc_VII_L"/>
    <property type="match status" value="1"/>
</dbReference>
<evidence type="ECO:0000313" key="10">
    <source>
        <dbReference type="EMBL" id="MBB5738483.1"/>
    </source>
</evidence>
<sequence length="545" mass="58697">MSDDSYVFEGPAEAAAPRDNNPPLSISELSFALKRTLEERFGHVRLRGEVSKVNRHASGHVYLTLKDDKSAIDGVIWKGSVRGLGVQPEAGLEVIVTGKITSYPARSSYQIVIESMEAAGAGALLAQLERLKVRLRDEGLFEPGRKKPLPPFPRTIGVITSPTGAVIRDVLHRIAERWPCRVIVWPVVVQGEAACGQVSNAIRGFDAMTPDGPIPRPDLLIVARGGGSVEDLWCFNDEGLARTVAAARIPIISAVGHETDTTLIDFVSDRRAPTPTGAAEMATPVLADLRYAVADLDRRLVLAGGRLIEDRRTKLRAVARGLPARPEDLTALAQQRLDHVSSRLGSGLQRNIALHERHLAVTGGKLSPGLLRTRIERGQDRLRGAGDRLGAALQAGVARGERRLLQIGGRLSPEPLHRRLDQRQARLDAVSARLDGVIPRRLDGDRARLNALSRALATLDPSRPKPGFARVERADGGWITAAAGLESGQTVRLVFGDGAREAVIDGAAQNPPPTPPSATPQSMPQSTPRATPRPKRPAPDQGDLF</sequence>
<evidence type="ECO:0000313" key="11">
    <source>
        <dbReference type="Proteomes" id="UP000527324"/>
    </source>
</evidence>
<dbReference type="GO" id="GO:0003676">
    <property type="term" value="F:nucleic acid binding"/>
    <property type="evidence" value="ECO:0007669"/>
    <property type="project" value="InterPro"/>
</dbReference>
<comment type="caution">
    <text evidence="10">The sequence shown here is derived from an EMBL/GenBank/DDBJ whole genome shotgun (WGS) entry which is preliminary data.</text>
</comment>
<dbReference type="GO" id="GO:0006308">
    <property type="term" value="P:DNA catabolic process"/>
    <property type="evidence" value="ECO:0007669"/>
    <property type="project" value="UniProtKB-UniRule"/>
</dbReference>
<evidence type="ECO:0000256" key="2">
    <source>
        <dbReference type="ARBA" id="ARBA00022722"/>
    </source>
</evidence>
<keyword evidence="4 5" id="KW-0269">Exonuclease</keyword>
<comment type="subunit">
    <text evidence="5">Heterooligomer composed of large and small subunits.</text>
</comment>
<accession>A0A7W9C478</accession>
<dbReference type="EMBL" id="JACHOQ010000001">
    <property type="protein sequence ID" value="MBB5738483.1"/>
    <property type="molecule type" value="Genomic_DNA"/>
</dbReference>
<dbReference type="Proteomes" id="UP000527324">
    <property type="component" value="Unassembled WGS sequence"/>
</dbReference>
<dbReference type="InterPro" id="IPR020579">
    <property type="entry name" value="Exonuc_VII_lsu_C"/>
</dbReference>
<comment type="function">
    <text evidence="5">Bidirectionally degrades single-stranded DNA into large acid-insoluble oligonucleotides, which are then degraded further into small acid-soluble oligonucleotides.</text>
</comment>
<dbReference type="GO" id="GO:0009318">
    <property type="term" value="C:exodeoxyribonuclease VII complex"/>
    <property type="evidence" value="ECO:0007669"/>
    <property type="project" value="UniProtKB-UniRule"/>
</dbReference>
<gene>
    <name evidence="5" type="primary">xseA</name>
    <name evidence="10" type="ORF">GGQ93_000174</name>
</gene>
<dbReference type="EC" id="3.1.11.6" evidence="5"/>
<comment type="subcellular location">
    <subcellularLocation>
        <location evidence="5 6">Cytoplasm</location>
    </subcellularLocation>
</comment>
<proteinExistence type="inferred from homology"/>
<evidence type="ECO:0000256" key="3">
    <source>
        <dbReference type="ARBA" id="ARBA00022801"/>
    </source>
</evidence>
<evidence type="ECO:0000256" key="6">
    <source>
        <dbReference type="RuleBase" id="RU004355"/>
    </source>
</evidence>
<keyword evidence="1 5" id="KW-0963">Cytoplasm</keyword>
<dbReference type="AlphaFoldDB" id="A0A7W9C478"/>
<keyword evidence="3 5" id="KW-0378">Hydrolase</keyword>
<feature type="domain" description="OB-fold nucleic acid binding" evidence="9">
    <location>
        <begin position="24"/>
        <end position="117"/>
    </location>
</feature>
<dbReference type="CDD" id="cd04489">
    <property type="entry name" value="ExoVII_LU_OBF"/>
    <property type="match status" value="1"/>
</dbReference>
<dbReference type="Pfam" id="PF13742">
    <property type="entry name" value="tRNA_anti_2"/>
    <property type="match status" value="1"/>
</dbReference>
<dbReference type="InterPro" id="IPR003753">
    <property type="entry name" value="Exonuc_VII_L"/>
</dbReference>
<dbReference type="PANTHER" id="PTHR30008:SF0">
    <property type="entry name" value="EXODEOXYRIBONUCLEASE 7 LARGE SUBUNIT"/>
    <property type="match status" value="1"/>
</dbReference>
<feature type="domain" description="Exonuclease VII large subunit C-terminal" evidence="8">
    <location>
        <begin position="140"/>
        <end position="382"/>
    </location>
</feature>
<evidence type="ECO:0000256" key="1">
    <source>
        <dbReference type="ARBA" id="ARBA00022490"/>
    </source>
</evidence>
<comment type="similarity">
    <text evidence="5 6">Belongs to the XseA family.</text>
</comment>
<dbReference type="NCBIfam" id="TIGR00237">
    <property type="entry name" value="xseA"/>
    <property type="match status" value="1"/>
</dbReference>
<feature type="compositionally biased region" description="Low complexity" evidence="7">
    <location>
        <begin position="519"/>
        <end position="530"/>
    </location>
</feature>
<dbReference type="InterPro" id="IPR025824">
    <property type="entry name" value="OB-fold_nuc-bd_dom"/>
</dbReference>
<dbReference type="GO" id="GO:0008855">
    <property type="term" value="F:exodeoxyribonuclease VII activity"/>
    <property type="evidence" value="ECO:0007669"/>
    <property type="project" value="UniProtKB-UniRule"/>
</dbReference>
<dbReference type="RefSeq" id="WP_183214842.1">
    <property type="nucleotide sequence ID" value="NZ_CAJFZW010000022.1"/>
</dbReference>
<name>A0A7W9C478_9CAUL</name>
<evidence type="ECO:0000256" key="4">
    <source>
        <dbReference type="ARBA" id="ARBA00022839"/>
    </source>
</evidence>
<evidence type="ECO:0000259" key="9">
    <source>
        <dbReference type="Pfam" id="PF13742"/>
    </source>
</evidence>
<organism evidence="10 11">
    <name type="scientific">Brevundimonas aurantiaca</name>
    <dbReference type="NCBI Taxonomy" id="74316"/>
    <lineage>
        <taxon>Bacteria</taxon>
        <taxon>Pseudomonadati</taxon>
        <taxon>Pseudomonadota</taxon>
        <taxon>Alphaproteobacteria</taxon>
        <taxon>Caulobacterales</taxon>
        <taxon>Caulobacteraceae</taxon>
        <taxon>Brevundimonas</taxon>
    </lineage>
</organism>
<dbReference type="GO" id="GO:0005737">
    <property type="term" value="C:cytoplasm"/>
    <property type="evidence" value="ECO:0007669"/>
    <property type="project" value="UniProtKB-SubCell"/>
</dbReference>
<reference evidence="10 11" key="1">
    <citation type="submission" date="2020-08" db="EMBL/GenBank/DDBJ databases">
        <title>Genomic Encyclopedia of Type Strains, Phase IV (KMG-IV): sequencing the most valuable type-strain genomes for metagenomic binning, comparative biology and taxonomic classification.</title>
        <authorList>
            <person name="Goeker M."/>
        </authorList>
    </citation>
    <scope>NUCLEOTIDE SEQUENCE [LARGE SCALE GENOMIC DNA]</scope>
    <source>
        <strain evidence="10 11">DSM 4731</strain>
    </source>
</reference>
<protein>
    <recommendedName>
        <fullName evidence="5">Exodeoxyribonuclease 7 large subunit</fullName>
        <ecNumber evidence="5">3.1.11.6</ecNumber>
    </recommendedName>
    <alternativeName>
        <fullName evidence="5">Exodeoxyribonuclease VII large subunit</fullName>
        <shortName evidence="5">Exonuclease VII large subunit</shortName>
    </alternativeName>
</protein>
<comment type="catalytic activity">
    <reaction evidence="5 6">
        <text>Exonucleolytic cleavage in either 5'- to 3'- or 3'- to 5'-direction to yield nucleoside 5'-phosphates.</text>
        <dbReference type="EC" id="3.1.11.6"/>
    </reaction>
</comment>
<evidence type="ECO:0000256" key="7">
    <source>
        <dbReference type="SAM" id="MobiDB-lite"/>
    </source>
</evidence>
<evidence type="ECO:0000256" key="5">
    <source>
        <dbReference type="HAMAP-Rule" id="MF_00378"/>
    </source>
</evidence>
<keyword evidence="2 5" id="KW-0540">Nuclease</keyword>
<dbReference type="HAMAP" id="MF_00378">
    <property type="entry name" value="Exonuc_7_L"/>
    <property type="match status" value="1"/>
</dbReference>
<dbReference type="PANTHER" id="PTHR30008">
    <property type="entry name" value="EXODEOXYRIBONUCLEASE 7 LARGE SUBUNIT"/>
    <property type="match status" value="1"/>
</dbReference>
<keyword evidence="11" id="KW-1185">Reference proteome</keyword>